<dbReference type="RefSeq" id="WP_141482811.1">
    <property type="nucleotide sequence ID" value="NZ_VICD02000240.1"/>
</dbReference>
<comment type="caution">
    <text evidence="1">The sequence shown here is derived from an EMBL/GenBank/DDBJ whole genome shotgun (WGS) entry which is preliminary data.</text>
</comment>
<organism evidence="1 2">
    <name type="scientific">Marilutibacter maris</name>
    <dbReference type="NCBI Taxonomy" id="1605891"/>
    <lineage>
        <taxon>Bacteria</taxon>
        <taxon>Pseudomonadati</taxon>
        <taxon>Pseudomonadota</taxon>
        <taxon>Gammaproteobacteria</taxon>
        <taxon>Lysobacterales</taxon>
        <taxon>Lysobacteraceae</taxon>
        <taxon>Marilutibacter</taxon>
    </lineage>
</organism>
<dbReference type="AlphaFoldDB" id="A0A508AC86"/>
<name>A0A508AC86_9GAMM</name>
<dbReference type="EMBL" id="VICD02000240">
    <property type="protein sequence ID" value="KAB8173754.1"/>
    <property type="molecule type" value="Genomic_DNA"/>
</dbReference>
<sequence>MEKAKTQEHVVEPPTPDSVLYLIYQKDGDGATSYEIANGAWANYWYGHRFELDGKHYFTGFAYATREIFSDDAGPGLESEVSLSHATFELTDESGAKPWTFVGAEPYIGKFGGYDKGNAVDEGREAQEFKTSDGRLLLAVPTWSLQSGVRIESFDMFVYNPAEELPVDEHHWTYVGNVYTGEDNSAACDDEGVTLSCVKSLGKLQFVSRDGDPMPSLKVELEGTAIEGPGKVKELSTSDVVEYGYDAEAKSYRKQDK</sequence>
<evidence type="ECO:0000313" key="1">
    <source>
        <dbReference type="EMBL" id="KAB8173754.1"/>
    </source>
</evidence>
<evidence type="ECO:0000313" key="2">
    <source>
        <dbReference type="Proteomes" id="UP000320431"/>
    </source>
</evidence>
<accession>A0A508AC86</accession>
<gene>
    <name evidence="1" type="ORF">FKV24_013985</name>
</gene>
<protein>
    <submittedName>
        <fullName evidence="1">Uncharacterized protein</fullName>
    </submittedName>
</protein>
<proteinExistence type="predicted"/>
<dbReference type="Proteomes" id="UP000320431">
    <property type="component" value="Unassembled WGS sequence"/>
</dbReference>
<reference evidence="1 2" key="1">
    <citation type="submission" date="2019-10" db="EMBL/GenBank/DDBJ databases">
        <title>Lysobacter alkalisoli sp. nov., isolated from saline-alkaline soil.</title>
        <authorList>
            <person name="Sun J.-Q."/>
        </authorList>
    </citation>
    <scope>NUCLEOTIDE SEQUENCE [LARGE SCALE GENOMIC DNA]</scope>
    <source>
        <strain evidence="1 2">KCTC 42381</strain>
    </source>
</reference>